<keyword evidence="4" id="KW-1185">Reference proteome</keyword>
<dbReference type="GO" id="GO:0004749">
    <property type="term" value="F:ribose phosphate diphosphokinase activity"/>
    <property type="evidence" value="ECO:0007669"/>
    <property type="project" value="TreeGrafter"/>
</dbReference>
<evidence type="ECO:0000313" key="3">
    <source>
        <dbReference type="EMBL" id="ATW58257.1"/>
    </source>
</evidence>
<dbReference type="PANTHER" id="PTHR10210:SF41">
    <property type="entry name" value="RIBOSE-PHOSPHATE PYROPHOSPHOKINASE 1, CHLOROPLASTIC"/>
    <property type="match status" value="1"/>
</dbReference>
<dbReference type="PANTHER" id="PTHR10210">
    <property type="entry name" value="RIBOSE-PHOSPHATE DIPHOSPHOKINASE FAMILY MEMBER"/>
    <property type="match status" value="1"/>
</dbReference>
<dbReference type="SUPFAM" id="SSF53271">
    <property type="entry name" value="PRTase-like"/>
    <property type="match status" value="1"/>
</dbReference>
<accession>A0A2H4P7V4</accession>
<protein>
    <submittedName>
        <fullName evidence="3">Ribose-phosphate pyrophosphokinase</fullName>
    </submittedName>
</protein>
<evidence type="ECO:0000313" key="4">
    <source>
        <dbReference type="Proteomes" id="UP000241096"/>
    </source>
</evidence>
<keyword evidence="3" id="KW-0808">Transferase</keyword>
<gene>
    <name evidence="3" type="primary">prs</name>
    <name evidence="3" type="ORF">CNR37_00050</name>
</gene>
<dbReference type="EMBL" id="MG018930">
    <property type="protein sequence ID" value="ATW58257.1"/>
    <property type="molecule type" value="Genomic_DNA"/>
</dbReference>
<keyword evidence="1" id="KW-0545">Nucleotide biosynthesis</keyword>
<evidence type="ECO:0000256" key="1">
    <source>
        <dbReference type="ARBA" id="ARBA00022727"/>
    </source>
</evidence>
<dbReference type="GO" id="GO:0006164">
    <property type="term" value="P:purine nucleotide biosynthetic process"/>
    <property type="evidence" value="ECO:0007669"/>
    <property type="project" value="TreeGrafter"/>
</dbReference>
<dbReference type="NCBIfam" id="TIGR01251">
    <property type="entry name" value="ribP_PPkin"/>
    <property type="match status" value="1"/>
</dbReference>
<dbReference type="SMART" id="SM01400">
    <property type="entry name" value="Pribosyltran_N"/>
    <property type="match status" value="1"/>
</dbReference>
<organism evidence="3 4">
    <name type="scientific">Pseudomonas phage ventosus</name>
    <dbReference type="NCBI Taxonomy" id="2048980"/>
    <lineage>
        <taxon>Viruses</taxon>
        <taxon>Duplodnaviria</taxon>
        <taxon>Heunggongvirae</taxon>
        <taxon>Uroviricota</taxon>
        <taxon>Caudoviricetes</taxon>
        <taxon>Vandenendeviridae</taxon>
        <taxon>Gorskivirinae</taxon>
        <taxon>Ventosusvirus</taxon>
        <taxon>Ventosusvirus ventosus</taxon>
    </lineage>
</organism>
<name>A0A2H4P7V4_9CAUD</name>
<dbReference type="InterPro" id="IPR000836">
    <property type="entry name" value="PRTase_dom"/>
</dbReference>
<sequence length="278" mass="31032">MTDFNENLYFRTDKSMGVRTSINQFVFPGGELGINVNTFDQDFEVRDVFLSVRANNSDNLMAAFMATDALRRVYPLAQINLDIPYIPYARQDRVCNAGEALSMKVVATLINAMNYATVTVVDPHSPVSVALIDRVMVKDQYRIFRSIKQDWSNWTIVAPDMGAAKKVEDFAKRVGAKGTICFNKTRELATGKITGMNCLDVIDPDGKYVVLDDICDGGRTFIELAQHFPESVTLELAVTHGIFSKGVEVVAEAYDMVYTTNSFRTDLPLQSGLTIYFV</sequence>
<dbReference type="Gene3D" id="3.40.50.2020">
    <property type="match status" value="2"/>
</dbReference>
<dbReference type="Proteomes" id="UP000241096">
    <property type="component" value="Segment"/>
</dbReference>
<dbReference type="GO" id="GO:0006015">
    <property type="term" value="P:5-phosphoribose 1-diphosphate biosynthetic process"/>
    <property type="evidence" value="ECO:0007669"/>
    <property type="project" value="TreeGrafter"/>
</dbReference>
<dbReference type="Pfam" id="PF13793">
    <property type="entry name" value="Pribosyltran_N"/>
    <property type="match status" value="1"/>
</dbReference>
<dbReference type="InterPro" id="IPR005946">
    <property type="entry name" value="Rib-P_diPkinase"/>
</dbReference>
<dbReference type="GO" id="GO:0016301">
    <property type="term" value="F:kinase activity"/>
    <property type="evidence" value="ECO:0007669"/>
    <property type="project" value="UniProtKB-KW"/>
</dbReference>
<proteinExistence type="predicted"/>
<dbReference type="GO" id="GO:0000287">
    <property type="term" value="F:magnesium ion binding"/>
    <property type="evidence" value="ECO:0007669"/>
    <property type="project" value="InterPro"/>
</dbReference>
<dbReference type="InterPro" id="IPR029099">
    <property type="entry name" value="Pribosyltran_N"/>
</dbReference>
<dbReference type="GO" id="GO:0002189">
    <property type="term" value="C:ribose phosphate diphosphokinase complex"/>
    <property type="evidence" value="ECO:0007669"/>
    <property type="project" value="TreeGrafter"/>
</dbReference>
<evidence type="ECO:0000259" key="2">
    <source>
        <dbReference type="Pfam" id="PF13793"/>
    </source>
</evidence>
<keyword evidence="3" id="KW-0418">Kinase</keyword>
<reference evidence="3 4" key="1">
    <citation type="submission" date="2017-09" db="EMBL/GenBank/DDBJ databases">
        <authorList>
            <person name="Ehlers B."/>
            <person name="Leendertz F.H."/>
        </authorList>
    </citation>
    <scope>NUCLEOTIDE SEQUENCE [LARGE SCALE GENOMIC DNA]</scope>
</reference>
<dbReference type="InterPro" id="IPR029057">
    <property type="entry name" value="PRTase-like"/>
</dbReference>
<feature type="domain" description="Ribose-phosphate pyrophosphokinase N-terminal" evidence="2">
    <location>
        <begin position="42"/>
        <end position="113"/>
    </location>
</feature>
<dbReference type="CDD" id="cd06223">
    <property type="entry name" value="PRTases_typeI"/>
    <property type="match status" value="1"/>
</dbReference>